<comment type="catalytic activity">
    <reaction evidence="13">
        <text>ATP + H2O = ADP + phosphate + H(+)</text>
        <dbReference type="Rhea" id="RHEA:13065"/>
        <dbReference type="ChEBI" id="CHEBI:15377"/>
        <dbReference type="ChEBI" id="CHEBI:15378"/>
        <dbReference type="ChEBI" id="CHEBI:30616"/>
        <dbReference type="ChEBI" id="CHEBI:43474"/>
        <dbReference type="ChEBI" id="CHEBI:456216"/>
        <dbReference type="EC" id="5.6.2.4"/>
    </reaction>
</comment>
<sequence>MSTASTTFYSASAGSGKTYTLARDFLTLLFKSPHHQGYRNILAVTFTNKAVGEMKKRILDNLNDLTKQPVPKDLQGIADHIKQTCGFDDKQLQEKAIKIQQRLLHDYAAFDIVTIDSFSHRILRTFARDIQLPDGFEIELDSDQLLSKAIHNLLSRAGRDKQLTQLLVDFTLSKIDDGKSWDIEYDLHSIAKLILSENHYVFLQQLKSKSVDDFLQLKKNLNKQNESLAQELKTRTESITRRIQSAGLQPDDFFYKASRVYKFIMQCADGLFSINPETGYVKDMATATLANKAANAAATSEIEGMRDDLVELATFYARAYGTVLLHTNIMRNLTPLSLLNEIVQELDKIKDEEQIVPIYEFNGLLSAQIKDQPAPFIYERLGERYRHYFVDEFQDTSRMQWSNLMPLIENPLVQEREDGSRGSLMLVGDAKQSIYRWRGGDADQFLDILNKDDLFMLQKKNQSLGTNWRSYSNIIDFNNGFFKFYGNLLSGAAYEDLYENYLHQEPTSKDGGYLEYHLLDPESETNDFDDPDLTTMYPPHVKNCITTASQQGYRPDEICVLVRKKKQGDELARYLVSQSMNVVSADSLMVAASPKVQLLIAIMRVSQFPTQQEPLFHFLMQYAQLEKIEDIHSFIDAHLSKSLEKISSSLTSGDDDVFSAFAKANLFQATEKVVARLQLNQDYDIRLQAFLEHVYEFSQGFESSLSSFIEQWEFKQSSLSVPAAQDPEAVTIMTIHKAKGLEFPVVIVPYCDEQIDESRDAHGWLPVDAVEFSGFDHVYISLKQECESYPEPAPLLYREHMARVEMDQINTLYVAFTRAAEQLYILATDKDGKKETYSSLLTQYITSHDWQNKTESGSIIYSRGNPARKTEVEEKQASVLVESYNVRDGNQQPELSTRKGKLWADDALEAIDKGTQLHFYLSLINTIDDLDSVSSRIDRDHSLSHDQKAEFKKAIAAVVQHPELSDYYSNGINALNEKSILLPDGHKAIPDRVIFDNNQATIIDYKTGEPSNDHKSQVNGYMNLMQQLGFETGDRILVYTDKMQVEKWD</sequence>
<evidence type="ECO:0000256" key="8">
    <source>
        <dbReference type="ARBA" id="ARBA00023125"/>
    </source>
</evidence>
<evidence type="ECO:0000313" key="19">
    <source>
        <dbReference type="Proteomes" id="UP000279600"/>
    </source>
</evidence>
<proteinExistence type="predicted"/>
<dbReference type="Gene3D" id="3.90.320.10">
    <property type="match status" value="1"/>
</dbReference>
<evidence type="ECO:0000256" key="1">
    <source>
        <dbReference type="ARBA" id="ARBA00022722"/>
    </source>
</evidence>
<dbReference type="Proteomes" id="UP000279600">
    <property type="component" value="Chromosome"/>
</dbReference>
<keyword evidence="8" id="KW-0238">DNA-binding</keyword>
<dbReference type="PANTHER" id="PTHR11070">
    <property type="entry name" value="UVRD / RECB / PCRA DNA HELICASE FAMILY MEMBER"/>
    <property type="match status" value="1"/>
</dbReference>
<dbReference type="GO" id="GO:0016887">
    <property type="term" value="F:ATP hydrolysis activity"/>
    <property type="evidence" value="ECO:0007669"/>
    <property type="project" value="RHEA"/>
</dbReference>
<dbReference type="GO" id="GO:0004527">
    <property type="term" value="F:exonuclease activity"/>
    <property type="evidence" value="ECO:0007669"/>
    <property type="project" value="UniProtKB-KW"/>
</dbReference>
<keyword evidence="6" id="KW-0269">Exonuclease</keyword>
<dbReference type="Pfam" id="PF13361">
    <property type="entry name" value="UvrD_C"/>
    <property type="match status" value="1"/>
</dbReference>
<dbReference type="PROSITE" id="PS51198">
    <property type="entry name" value="UVRD_HELICASE_ATP_BIND"/>
    <property type="match status" value="1"/>
</dbReference>
<evidence type="ECO:0000256" key="14">
    <source>
        <dbReference type="PROSITE-ProRule" id="PRU00560"/>
    </source>
</evidence>
<keyword evidence="1" id="KW-0540">Nuclease</keyword>
<keyword evidence="3" id="KW-0227">DNA damage</keyword>
<dbReference type="GO" id="GO:0005524">
    <property type="term" value="F:ATP binding"/>
    <property type="evidence" value="ECO:0007669"/>
    <property type="project" value="UniProtKB-UniRule"/>
</dbReference>
<feature type="domain" description="UvrD-like helicase C-terminal" evidence="17">
    <location>
        <begin position="485"/>
        <end position="740"/>
    </location>
</feature>
<evidence type="ECO:0000259" key="17">
    <source>
        <dbReference type="PROSITE" id="PS51217"/>
    </source>
</evidence>
<dbReference type="GO" id="GO:0043138">
    <property type="term" value="F:3'-5' DNA helicase activity"/>
    <property type="evidence" value="ECO:0007669"/>
    <property type="project" value="UniProtKB-EC"/>
</dbReference>
<reference evidence="18 19" key="1">
    <citation type="submission" date="2018-12" db="EMBL/GenBank/DDBJ databases">
        <title>Complete genome of Nonlabens sp. MJ115.</title>
        <authorList>
            <person name="Choi H.S."/>
            <person name="Jung J."/>
        </authorList>
    </citation>
    <scope>NUCLEOTIDE SEQUENCE [LARGE SCALE GENOMIC DNA]</scope>
    <source>
        <strain evidence="18 19">MJ115</strain>
    </source>
</reference>
<evidence type="ECO:0000256" key="4">
    <source>
        <dbReference type="ARBA" id="ARBA00022801"/>
    </source>
</evidence>
<dbReference type="AlphaFoldDB" id="A0A3S9MVW0"/>
<dbReference type="Gene3D" id="3.40.50.300">
    <property type="entry name" value="P-loop containing nucleotide triphosphate hydrolases"/>
    <property type="match status" value="4"/>
</dbReference>
<dbReference type="InterPro" id="IPR014016">
    <property type="entry name" value="UvrD-like_ATP-bd"/>
</dbReference>
<evidence type="ECO:0000313" key="18">
    <source>
        <dbReference type="EMBL" id="AZQ43365.1"/>
    </source>
</evidence>
<evidence type="ECO:0000256" key="15">
    <source>
        <dbReference type="SAM" id="Coils"/>
    </source>
</evidence>
<dbReference type="InterPro" id="IPR011604">
    <property type="entry name" value="PDDEXK-like_dom_sf"/>
</dbReference>
<keyword evidence="15" id="KW-0175">Coiled coil</keyword>
<organism evidence="18 19">
    <name type="scientific">Nonlabens ponticola</name>
    <dbReference type="NCBI Taxonomy" id="2496866"/>
    <lineage>
        <taxon>Bacteria</taxon>
        <taxon>Pseudomonadati</taxon>
        <taxon>Bacteroidota</taxon>
        <taxon>Flavobacteriia</taxon>
        <taxon>Flavobacteriales</taxon>
        <taxon>Flavobacteriaceae</taxon>
        <taxon>Nonlabens</taxon>
    </lineage>
</organism>
<dbReference type="GO" id="GO:0005829">
    <property type="term" value="C:cytosol"/>
    <property type="evidence" value="ECO:0007669"/>
    <property type="project" value="TreeGrafter"/>
</dbReference>
<dbReference type="PANTHER" id="PTHR11070:SF67">
    <property type="entry name" value="DNA 3'-5' HELICASE"/>
    <property type="match status" value="1"/>
</dbReference>
<dbReference type="OrthoDB" id="9810135at2"/>
<dbReference type="EMBL" id="CP034549">
    <property type="protein sequence ID" value="AZQ43365.1"/>
    <property type="molecule type" value="Genomic_DNA"/>
</dbReference>
<dbReference type="InterPro" id="IPR014017">
    <property type="entry name" value="DNA_helicase_UvrD-like_C"/>
</dbReference>
<evidence type="ECO:0000256" key="13">
    <source>
        <dbReference type="ARBA" id="ARBA00048988"/>
    </source>
</evidence>
<feature type="binding site" evidence="14">
    <location>
        <begin position="11"/>
        <end position="18"/>
    </location>
    <ligand>
        <name>ATP</name>
        <dbReference type="ChEBI" id="CHEBI:30616"/>
    </ligand>
</feature>
<keyword evidence="10" id="KW-0413">Isomerase</keyword>
<dbReference type="GO" id="GO:0003677">
    <property type="term" value="F:DNA binding"/>
    <property type="evidence" value="ECO:0007669"/>
    <property type="project" value="UniProtKB-KW"/>
</dbReference>
<dbReference type="KEGG" id="noj:EJ995_03605"/>
<feature type="coiled-coil region" evidence="15">
    <location>
        <begin position="211"/>
        <end position="238"/>
    </location>
</feature>
<evidence type="ECO:0000256" key="9">
    <source>
        <dbReference type="ARBA" id="ARBA00023204"/>
    </source>
</evidence>
<keyword evidence="2 14" id="KW-0547">Nucleotide-binding</keyword>
<dbReference type="EC" id="5.6.2.4" evidence="12"/>
<evidence type="ECO:0000256" key="3">
    <source>
        <dbReference type="ARBA" id="ARBA00022763"/>
    </source>
</evidence>
<evidence type="ECO:0000256" key="11">
    <source>
        <dbReference type="ARBA" id="ARBA00034617"/>
    </source>
</evidence>
<evidence type="ECO:0000256" key="5">
    <source>
        <dbReference type="ARBA" id="ARBA00022806"/>
    </source>
</evidence>
<name>A0A3S9MVW0_9FLAO</name>
<dbReference type="SUPFAM" id="SSF52540">
    <property type="entry name" value="P-loop containing nucleoside triphosphate hydrolases"/>
    <property type="match status" value="1"/>
</dbReference>
<accession>A0A3S9MVW0</accession>
<gene>
    <name evidence="18" type="ORF">EJ995_03605</name>
</gene>
<keyword evidence="4 14" id="KW-0378">Hydrolase</keyword>
<keyword evidence="9" id="KW-0234">DNA repair</keyword>
<keyword evidence="7 14" id="KW-0067">ATP-binding</keyword>
<dbReference type="Pfam" id="PF00580">
    <property type="entry name" value="UvrD-helicase"/>
    <property type="match status" value="1"/>
</dbReference>
<dbReference type="PROSITE" id="PS51217">
    <property type="entry name" value="UVRD_HELICASE_CTER"/>
    <property type="match status" value="1"/>
</dbReference>
<keyword evidence="5 14" id="KW-0347">Helicase</keyword>
<evidence type="ECO:0000256" key="12">
    <source>
        <dbReference type="ARBA" id="ARBA00034808"/>
    </source>
</evidence>
<dbReference type="GO" id="GO:0000725">
    <property type="term" value="P:recombinational repair"/>
    <property type="evidence" value="ECO:0007669"/>
    <property type="project" value="TreeGrafter"/>
</dbReference>
<evidence type="ECO:0000256" key="10">
    <source>
        <dbReference type="ARBA" id="ARBA00023235"/>
    </source>
</evidence>
<dbReference type="InterPro" id="IPR027417">
    <property type="entry name" value="P-loop_NTPase"/>
</dbReference>
<protein>
    <recommendedName>
        <fullName evidence="12">DNA 3'-5' helicase</fullName>
        <ecNumber evidence="12">5.6.2.4</ecNumber>
    </recommendedName>
</protein>
<dbReference type="RefSeq" id="WP_126445701.1">
    <property type="nucleotide sequence ID" value="NZ_CP034549.1"/>
</dbReference>
<comment type="catalytic activity">
    <reaction evidence="11">
        <text>Couples ATP hydrolysis with the unwinding of duplex DNA by translocating in the 3'-5' direction.</text>
        <dbReference type="EC" id="5.6.2.4"/>
    </reaction>
</comment>
<keyword evidence="19" id="KW-1185">Reference proteome</keyword>
<evidence type="ECO:0000259" key="16">
    <source>
        <dbReference type="PROSITE" id="PS51198"/>
    </source>
</evidence>
<dbReference type="InterPro" id="IPR000212">
    <property type="entry name" value="DNA_helicase_UvrD/REP"/>
</dbReference>
<evidence type="ECO:0000256" key="2">
    <source>
        <dbReference type="ARBA" id="ARBA00022741"/>
    </source>
</evidence>
<evidence type="ECO:0000256" key="7">
    <source>
        <dbReference type="ARBA" id="ARBA00022840"/>
    </source>
</evidence>
<evidence type="ECO:0000256" key="6">
    <source>
        <dbReference type="ARBA" id="ARBA00022839"/>
    </source>
</evidence>
<feature type="domain" description="UvrD-like helicase ATP-binding" evidence="16">
    <location>
        <begin position="1"/>
        <end position="471"/>
    </location>
</feature>